<feature type="transmembrane region" description="Helical" evidence="1">
    <location>
        <begin position="100"/>
        <end position="123"/>
    </location>
</feature>
<accession>A0AAV9Z2H6</accession>
<feature type="transmembrane region" description="Helical" evidence="1">
    <location>
        <begin position="26"/>
        <end position="49"/>
    </location>
</feature>
<evidence type="ECO:0000313" key="4">
    <source>
        <dbReference type="Proteomes" id="UP001362999"/>
    </source>
</evidence>
<reference evidence="3 4" key="1">
    <citation type="journal article" date="2024" name="J Genomics">
        <title>Draft genome sequencing and assembly of Favolaschia claudopus CIRM-BRFM 2984 isolated from oak limbs.</title>
        <authorList>
            <person name="Navarro D."/>
            <person name="Drula E."/>
            <person name="Chaduli D."/>
            <person name="Cazenave R."/>
            <person name="Ahrendt S."/>
            <person name="Wang J."/>
            <person name="Lipzen A."/>
            <person name="Daum C."/>
            <person name="Barry K."/>
            <person name="Grigoriev I.V."/>
            <person name="Favel A."/>
            <person name="Rosso M.N."/>
            <person name="Martin F."/>
        </authorList>
    </citation>
    <scope>NUCLEOTIDE SEQUENCE [LARGE SCALE GENOMIC DNA]</scope>
    <source>
        <strain evidence="3 4">CIRM-BRFM 2984</strain>
    </source>
</reference>
<organism evidence="3 4">
    <name type="scientific">Favolaschia claudopus</name>
    <dbReference type="NCBI Taxonomy" id="2862362"/>
    <lineage>
        <taxon>Eukaryota</taxon>
        <taxon>Fungi</taxon>
        <taxon>Dikarya</taxon>
        <taxon>Basidiomycota</taxon>
        <taxon>Agaricomycotina</taxon>
        <taxon>Agaricomycetes</taxon>
        <taxon>Agaricomycetidae</taxon>
        <taxon>Agaricales</taxon>
        <taxon>Marasmiineae</taxon>
        <taxon>Mycenaceae</taxon>
        <taxon>Favolaschia</taxon>
    </lineage>
</organism>
<evidence type="ECO:0000313" key="3">
    <source>
        <dbReference type="EMBL" id="KAK6969041.1"/>
    </source>
</evidence>
<protein>
    <recommendedName>
        <fullName evidence="2">DUF6534 domain-containing protein</fullName>
    </recommendedName>
</protein>
<feature type="transmembrane region" description="Helical" evidence="1">
    <location>
        <begin position="222"/>
        <end position="242"/>
    </location>
</feature>
<dbReference type="PANTHER" id="PTHR40465:SF1">
    <property type="entry name" value="DUF6534 DOMAIN-CONTAINING PROTEIN"/>
    <property type="match status" value="1"/>
</dbReference>
<feature type="transmembrane region" description="Helical" evidence="1">
    <location>
        <begin position="135"/>
        <end position="155"/>
    </location>
</feature>
<dbReference type="PANTHER" id="PTHR40465">
    <property type="entry name" value="CHROMOSOME 1, WHOLE GENOME SHOTGUN SEQUENCE"/>
    <property type="match status" value="1"/>
</dbReference>
<evidence type="ECO:0000256" key="1">
    <source>
        <dbReference type="SAM" id="Phobius"/>
    </source>
</evidence>
<keyword evidence="1" id="KW-1133">Transmembrane helix</keyword>
<evidence type="ECO:0000259" key="2">
    <source>
        <dbReference type="Pfam" id="PF20152"/>
    </source>
</evidence>
<keyword evidence="1" id="KW-0472">Membrane</keyword>
<dbReference type="Pfam" id="PF20152">
    <property type="entry name" value="DUF6534"/>
    <property type="match status" value="1"/>
</dbReference>
<keyword evidence="1" id="KW-0812">Transmembrane</keyword>
<sequence>MSLRLGFSLPTRIVARGSLIRLDNLLGAWLIGLILSSVLFGISCLQVHLYFTKSCSRDRAILKAFVIGLFALDAFHLALVSHSLYSVVVTNFGDYIQLGIIPWSLLLQTVFGSFLSAMVRLFYAWRVYIISNNFLLLPVGVPMHYGMLAEVEFQYSERSTHIKFFIPAEDLFEHLFIWSSLGLGIGAAADVLIAGTMIYYLSKNKTGFQKTNKAINRLVAHSLSTGALACVFAIGDVIAVQFNKLSAETVSPASLDHAPLNSRDRGQVYAGDHAMVAIPSYPPATNVEYATSSVTKVRESRSTELTDSRRVVSSTLKENVV</sequence>
<dbReference type="InterPro" id="IPR045339">
    <property type="entry name" value="DUF6534"/>
</dbReference>
<feature type="transmembrane region" description="Helical" evidence="1">
    <location>
        <begin position="61"/>
        <end position="80"/>
    </location>
</feature>
<dbReference type="Proteomes" id="UP001362999">
    <property type="component" value="Unassembled WGS sequence"/>
</dbReference>
<name>A0AAV9Z2H6_9AGAR</name>
<dbReference type="EMBL" id="JAWWNJ010000235">
    <property type="protein sequence ID" value="KAK6969041.1"/>
    <property type="molecule type" value="Genomic_DNA"/>
</dbReference>
<feature type="transmembrane region" description="Helical" evidence="1">
    <location>
        <begin position="175"/>
        <end position="201"/>
    </location>
</feature>
<gene>
    <name evidence="3" type="ORF">R3P38DRAFT_3244119</name>
</gene>
<keyword evidence="4" id="KW-1185">Reference proteome</keyword>
<proteinExistence type="predicted"/>
<dbReference type="AlphaFoldDB" id="A0AAV9Z2H6"/>
<feature type="domain" description="DUF6534" evidence="2">
    <location>
        <begin position="187"/>
        <end position="234"/>
    </location>
</feature>
<comment type="caution">
    <text evidence="3">The sequence shown here is derived from an EMBL/GenBank/DDBJ whole genome shotgun (WGS) entry which is preliminary data.</text>
</comment>